<proteinExistence type="predicted"/>
<accession>A0ABR2ZUG2</accession>
<dbReference type="Pfam" id="PF07662">
    <property type="entry name" value="Nucleos_tra2_C"/>
    <property type="match status" value="2"/>
</dbReference>
<sequence>MNVSGAEAVVASGSPLVGQGESVLLVKPYVNTMTKSELHLVLASGYSTVSASFVVAYLALGVPARNLITSSVMSIPASIAISKIRCPEIEEPLTRGTVVVDRGEDPAGKPVNILQALFRGSRFGMMIVGQVIANTLVFLAMITAFRNTKPHPPNDPWLCLLPTRLPHRHSRQELLPVAKLLATKFTANELIAYAELQTIMQSENPLSNRAFTIASYALCGFANLSSLAVQSVICAVAPDRTKTIVSIAFSALICGYVSTLQTAAIA</sequence>
<evidence type="ECO:0000256" key="1">
    <source>
        <dbReference type="SAM" id="Phobius"/>
    </source>
</evidence>
<dbReference type="PANTHER" id="PTHR10590">
    <property type="entry name" value="SODIUM/NUCLEOSIDE COTRANSPORTER"/>
    <property type="match status" value="1"/>
</dbReference>
<keyword evidence="1" id="KW-0812">Transmembrane</keyword>
<feature type="transmembrane region" description="Helical" evidence="1">
    <location>
        <begin position="213"/>
        <end position="237"/>
    </location>
</feature>
<dbReference type="EMBL" id="JBBXMP010000057">
    <property type="protein sequence ID" value="KAL0064774.1"/>
    <property type="molecule type" value="Genomic_DNA"/>
</dbReference>
<keyword evidence="1" id="KW-0472">Membrane</keyword>
<gene>
    <name evidence="3" type="ORF">AAF712_008321</name>
</gene>
<evidence type="ECO:0000259" key="2">
    <source>
        <dbReference type="Pfam" id="PF07662"/>
    </source>
</evidence>
<evidence type="ECO:0000313" key="3">
    <source>
        <dbReference type="EMBL" id="KAL0064774.1"/>
    </source>
</evidence>
<dbReference type="InterPro" id="IPR008276">
    <property type="entry name" value="C_nuclsd_transpt"/>
</dbReference>
<organism evidence="3 4">
    <name type="scientific">Marasmius tenuissimus</name>
    <dbReference type="NCBI Taxonomy" id="585030"/>
    <lineage>
        <taxon>Eukaryota</taxon>
        <taxon>Fungi</taxon>
        <taxon>Dikarya</taxon>
        <taxon>Basidiomycota</taxon>
        <taxon>Agaricomycotina</taxon>
        <taxon>Agaricomycetes</taxon>
        <taxon>Agaricomycetidae</taxon>
        <taxon>Agaricales</taxon>
        <taxon>Marasmiineae</taxon>
        <taxon>Marasmiaceae</taxon>
        <taxon>Marasmius</taxon>
    </lineage>
</organism>
<keyword evidence="4" id="KW-1185">Reference proteome</keyword>
<evidence type="ECO:0000313" key="4">
    <source>
        <dbReference type="Proteomes" id="UP001437256"/>
    </source>
</evidence>
<name>A0ABR2ZUG2_9AGAR</name>
<dbReference type="InterPro" id="IPR011657">
    <property type="entry name" value="CNT_C_dom"/>
</dbReference>
<feature type="domain" description="Concentrative nucleoside transporter C-terminal" evidence="2">
    <location>
        <begin position="171"/>
        <end position="266"/>
    </location>
</feature>
<feature type="transmembrane region" description="Helical" evidence="1">
    <location>
        <begin position="38"/>
        <end position="60"/>
    </location>
</feature>
<protein>
    <recommendedName>
        <fullName evidence="2">Concentrative nucleoside transporter C-terminal domain-containing protein</fullName>
    </recommendedName>
</protein>
<feature type="transmembrane region" description="Helical" evidence="1">
    <location>
        <begin position="244"/>
        <end position="265"/>
    </location>
</feature>
<dbReference type="Proteomes" id="UP001437256">
    <property type="component" value="Unassembled WGS sequence"/>
</dbReference>
<feature type="domain" description="Concentrative nucleoside transporter C-terminal" evidence="2">
    <location>
        <begin position="67"/>
        <end position="145"/>
    </location>
</feature>
<dbReference type="PANTHER" id="PTHR10590:SF4">
    <property type="entry name" value="SOLUTE CARRIER FAMILY 28 MEMBER 3"/>
    <property type="match status" value="1"/>
</dbReference>
<reference evidence="3 4" key="1">
    <citation type="submission" date="2024-05" db="EMBL/GenBank/DDBJ databases">
        <title>A draft genome resource for the thread blight pathogen Marasmius tenuissimus strain MS-2.</title>
        <authorList>
            <person name="Yulfo-Soto G.E."/>
            <person name="Baruah I.K."/>
            <person name="Amoako-Attah I."/>
            <person name="Bukari Y."/>
            <person name="Meinhardt L.W."/>
            <person name="Bailey B.A."/>
            <person name="Cohen S.P."/>
        </authorList>
    </citation>
    <scope>NUCLEOTIDE SEQUENCE [LARGE SCALE GENOMIC DNA]</scope>
    <source>
        <strain evidence="3 4">MS-2</strain>
    </source>
</reference>
<comment type="caution">
    <text evidence="3">The sequence shown here is derived from an EMBL/GenBank/DDBJ whole genome shotgun (WGS) entry which is preliminary data.</text>
</comment>
<feature type="transmembrane region" description="Helical" evidence="1">
    <location>
        <begin position="123"/>
        <end position="145"/>
    </location>
</feature>
<keyword evidence="1" id="KW-1133">Transmembrane helix</keyword>